<keyword evidence="2" id="KW-1185">Reference proteome</keyword>
<evidence type="ECO:0000313" key="1">
    <source>
        <dbReference type="EMBL" id="KAJ6743925.1"/>
    </source>
</evidence>
<dbReference type="Proteomes" id="UP001151532">
    <property type="component" value="Chromosome 19"/>
</dbReference>
<proteinExistence type="predicted"/>
<evidence type="ECO:0000313" key="2">
    <source>
        <dbReference type="Proteomes" id="UP001151532"/>
    </source>
</evidence>
<dbReference type="OrthoDB" id="2161780at2759"/>
<comment type="caution">
    <text evidence="1">The sequence shown here is derived from an EMBL/GenBank/DDBJ whole genome shotgun (WGS) entry which is preliminary data.</text>
</comment>
<gene>
    <name evidence="1" type="ORF">OIU79_030270</name>
</gene>
<dbReference type="AlphaFoldDB" id="A0A9Q0ZR60"/>
<dbReference type="EMBL" id="JAPFFK010000009">
    <property type="protein sequence ID" value="KAJ6743925.1"/>
    <property type="molecule type" value="Genomic_DNA"/>
</dbReference>
<name>A0A9Q0ZR60_SALPP</name>
<sequence length="144" mass="16046">MAKTAAIDFQPSRLGMGSVKPMAELRNESTMKSAAVDFQPSRVGYGFCQADDRTESIVVAVETMEVIDALPVHLNGKVAVEDFNLMVVEAENRNKQNGREIVLGRNVHTTCLDEFTGDKEAYMASILARYRKNLMERTQHHLGD</sequence>
<protein>
    <submittedName>
        <fullName evidence="1">SERINE DECARBOXYLASE</fullName>
    </submittedName>
</protein>
<organism evidence="1 2">
    <name type="scientific">Salix purpurea</name>
    <name type="common">Purple osier willow</name>
    <dbReference type="NCBI Taxonomy" id="77065"/>
    <lineage>
        <taxon>Eukaryota</taxon>
        <taxon>Viridiplantae</taxon>
        <taxon>Streptophyta</taxon>
        <taxon>Embryophyta</taxon>
        <taxon>Tracheophyta</taxon>
        <taxon>Spermatophyta</taxon>
        <taxon>Magnoliopsida</taxon>
        <taxon>eudicotyledons</taxon>
        <taxon>Gunneridae</taxon>
        <taxon>Pentapetalae</taxon>
        <taxon>rosids</taxon>
        <taxon>fabids</taxon>
        <taxon>Malpighiales</taxon>
        <taxon>Salicaceae</taxon>
        <taxon>Saliceae</taxon>
        <taxon>Salix</taxon>
    </lineage>
</organism>
<reference evidence="1" key="1">
    <citation type="submission" date="2022-11" db="EMBL/GenBank/DDBJ databases">
        <authorList>
            <person name="Hyden B.L."/>
            <person name="Feng K."/>
            <person name="Yates T."/>
            <person name="Jawdy S."/>
            <person name="Smart L.B."/>
            <person name="Muchero W."/>
        </authorList>
    </citation>
    <scope>NUCLEOTIDE SEQUENCE</scope>
    <source>
        <tissue evidence="1">Shoot tip</tissue>
    </source>
</reference>
<reference evidence="1" key="2">
    <citation type="journal article" date="2023" name="Int. J. Mol. Sci.">
        <title>De Novo Assembly and Annotation of 11 Diverse Shrub Willow (Salix) Genomes Reveals Novel Gene Organization in Sex-Linked Regions.</title>
        <authorList>
            <person name="Hyden B."/>
            <person name="Feng K."/>
            <person name="Yates T.B."/>
            <person name="Jawdy S."/>
            <person name="Cereghino C."/>
            <person name="Smart L.B."/>
            <person name="Muchero W."/>
        </authorList>
    </citation>
    <scope>NUCLEOTIDE SEQUENCE</scope>
    <source>
        <tissue evidence="1">Shoot tip</tissue>
    </source>
</reference>
<accession>A0A9Q0ZR60</accession>